<dbReference type="InterPro" id="IPR019734">
    <property type="entry name" value="TPR_rpt"/>
</dbReference>
<dbReference type="SMART" id="SM00028">
    <property type="entry name" value="TPR"/>
    <property type="match status" value="5"/>
</dbReference>
<gene>
    <name evidence="7" type="ORF">M0813_08061</name>
</gene>
<evidence type="ECO:0000313" key="8">
    <source>
        <dbReference type="Proteomes" id="UP001150062"/>
    </source>
</evidence>
<name>A0ABQ8XAN2_9EUKA</name>
<evidence type="ECO:0000256" key="1">
    <source>
        <dbReference type="ARBA" id="ARBA00004496"/>
    </source>
</evidence>
<evidence type="ECO:0000256" key="4">
    <source>
        <dbReference type="ARBA" id="ARBA00022803"/>
    </source>
</evidence>
<accession>A0ABQ8XAN2</accession>
<evidence type="ECO:0000313" key="7">
    <source>
        <dbReference type="EMBL" id="KAJ6229144.1"/>
    </source>
</evidence>
<evidence type="ECO:0000256" key="6">
    <source>
        <dbReference type="PROSITE-ProRule" id="PRU00339"/>
    </source>
</evidence>
<keyword evidence="4 6" id="KW-0802">TPR repeat</keyword>
<comment type="subcellular location">
    <subcellularLocation>
        <location evidence="1">Cytoplasm</location>
    </subcellularLocation>
</comment>
<keyword evidence="3" id="KW-0677">Repeat</keyword>
<dbReference type="PROSITE" id="PS50005">
    <property type="entry name" value="TPR"/>
    <property type="match status" value="1"/>
</dbReference>
<proteinExistence type="predicted"/>
<dbReference type="Gene3D" id="1.25.40.10">
    <property type="entry name" value="Tetratricopeptide repeat domain"/>
    <property type="match status" value="2"/>
</dbReference>
<feature type="repeat" description="TPR" evidence="6">
    <location>
        <begin position="418"/>
        <end position="451"/>
    </location>
</feature>
<dbReference type="PANTHER" id="PTHR46630:SF1">
    <property type="entry name" value="TETRATRICOPEPTIDE REPEAT PROTEIN 29"/>
    <property type="match status" value="1"/>
</dbReference>
<keyword evidence="2" id="KW-0963">Cytoplasm</keyword>
<sequence length="697" mass="80051">MLSEFFTVQNQFTRIFQRHALKPLSKKIQFNFETPTVNTHSNVFKKNNFQTKYYYSSFLNKPKQNPNSTTDTNNTNSCDELIKLADQDSSKGEHQKAFNNLLKGLEVARRNDDLPNRAKVLGKLAVCSQMQLKNPELTLKYAKLWSQDALELKDLNAFGDAMILQFLAACASKENGIALNSLKEFESVAINLENDPNIKGARLGRLGLLWKAISQKPKALECFKSAVAIVLDKKNFQLGQNNDKNQVRYSQTKQIALDLLQELHQLQMDTQRIEQAVETNEKRLALLRDGGSKETLLSLLREHGYMLNLMNWYDQSLEIYNEALKLSVEIGKVEIETGILVKLGEILTGDDKTVDKGIKYLERATELAKLIEDDQLKTKATELIGNTYYKNGNFSLCIKFLDNLVSSSKKNNSKFNQDLVSLNLGRSYLEMGEVEKARKLLHEVLQMSGENEAQIPILDLQPNQIDLNYYNDDEETNSAFSPFSTSNPNFDTPTPNVRTETINFNAYLSLMRVEDRSGNYKLSSWYGQQALIISQRTTVDHTCSCDDDESKISHRGSTKIEILKELIPIYIKAEKFKLTINSIKDAIETMENIKNPNTEWRNYITQNAIDLIIEKNISKKKMIFFLNSAIKYTQNSNDFSMELFYLYLLQKYTPNSNNSRAKELLNKIRNIQMPKISHFEFNFNLNDWSNWLSTLRN</sequence>
<comment type="caution">
    <text evidence="7">The sequence shown here is derived from an EMBL/GenBank/DDBJ whole genome shotgun (WGS) entry which is preliminary data.</text>
</comment>
<dbReference type="SUPFAM" id="SSF48452">
    <property type="entry name" value="TPR-like"/>
    <property type="match status" value="2"/>
</dbReference>
<dbReference type="InterPro" id="IPR051476">
    <property type="entry name" value="Bac_ResReg_Asp_Phosphatase"/>
</dbReference>
<dbReference type="EMBL" id="JAOAOG010000323">
    <property type="protein sequence ID" value="KAJ6229144.1"/>
    <property type="molecule type" value="Genomic_DNA"/>
</dbReference>
<dbReference type="PANTHER" id="PTHR46630">
    <property type="entry name" value="TETRATRICOPEPTIDE REPEAT PROTEIN 29"/>
    <property type="match status" value="1"/>
</dbReference>
<evidence type="ECO:0000256" key="5">
    <source>
        <dbReference type="ARBA" id="ARBA00040665"/>
    </source>
</evidence>
<organism evidence="7 8">
    <name type="scientific">Anaeramoeba flamelloides</name>
    <dbReference type="NCBI Taxonomy" id="1746091"/>
    <lineage>
        <taxon>Eukaryota</taxon>
        <taxon>Metamonada</taxon>
        <taxon>Anaeramoebidae</taxon>
        <taxon>Anaeramoeba</taxon>
    </lineage>
</organism>
<dbReference type="InterPro" id="IPR011990">
    <property type="entry name" value="TPR-like_helical_dom_sf"/>
</dbReference>
<keyword evidence="8" id="KW-1185">Reference proteome</keyword>
<protein>
    <recommendedName>
        <fullName evidence="5">Tetratricopeptide repeat protein 29</fullName>
    </recommendedName>
</protein>
<reference evidence="7" key="1">
    <citation type="submission" date="2022-08" db="EMBL/GenBank/DDBJ databases">
        <title>Novel sulfate-reducing endosymbionts in the free-living metamonad Anaeramoeba.</title>
        <authorList>
            <person name="Jerlstrom-Hultqvist J."/>
            <person name="Cepicka I."/>
            <person name="Gallot-Lavallee L."/>
            <person name="Salas-Leiva D."/>
            <person name="Curtis B.A."/>
            <person name="Zahonova K."/>
            <person name="Pipaliya S."/>
            <person name="Dacks J."/>
            <person name="Roger A.J."/>
        </authorList>
    </citation>
    <scope>NUCLEOTIDE SEQUENCE</scope>
    <source>
        <strain evidence="7">Schooner1</strain>
    </source>
</reference>
<evidence type="ECO:0000256" key="2">
    <source>
        <dbReference type="ARBA" id="ARBA00022490"/>
    </source>
</evidence>
<evidence type="ECO:0000256" key="3">
    <source>
        <dbReference type="ARBA" id="ARBA00022737"/>
    </source>
</evidence>
<dbReference type="Proteomes" id="UP001150062">
    <property type="component" value="Unassembled WGS sequence"/>
</dbReference>